<dbReference type="SMART" id="SM00493">
    <property type="entry name" value="TOPRIM"/>
    <property type="match status" value="1"/>
</dbReference>
<evidence type="ECO:0000256" key="14">
    <source>
        <dbReference type="PIRSR" id="PIRSR002811-1"/>
    </source>
</evidence>
<dbReference type="PROSITE" id="PS50880">
    <property type="entry name" value="TOPRIM"/>
    <property type="match status" value="1"/>
</dbReference>
<comment type="catalytic activity">
    <reaction evidence="12">
        <text>ssDNA + n NTP = ssDNA/pppN(pN)n-1 hybrid + (n-1) diphosphate.</text>
        <dbReference type="EC" id="2.7.7.101"/>
    </reaction>
</comment>
<comment type="function">
    <text evidence="12 13">RNA polymerase that catalyzes the synthesis of short RNA molecules used as primers for DNA polymerase during DNA replication.</text>
</comment>
<dbReference type="GO" id="GO:0006269">
    <property type="term" value="P:DNA replication, synthesis of primer"/>
    <property type="evidence" value="ECO:0007669"/>
    <property type="project" value="UniProtKB-UniRule"/>
</dbReference>
<dbReference type="RefSeq" id="WP_160630918.1">
    <property type="nucleotide sequence ID" value="NZ_WWNE01000003.1"/>
</dbReference>
<dbReference type="AlphaFoldDB" id="A0A6N9NFP2"/>
<reference evidence="17 18" key="1">
    <citation type="submission" date="2019-12" db="EMBL/GenBank/DDBJ databases">
        <authorList>
            <person name="Zhao J."/>
        </authorList>
    </citation>
    <scope>NUCLEOTIDE SEQUENCE [LARGE SCALE GENOMIC DNA]</scope>
    <source>
        <strain evidence="17 18">S-15</strain>
    </source>
</reference>
<dbReference type="SMART" id="SM00400">
    <property type="entry name" value="ZnF_CHCC"/>
    <property type="match status" value="1"/>
</dbReference>
<keyword evidence="1 12" id="KW-0240">DNA-directed RNA polymerase</keyword>
<feature type="domain" description="Toprim" evidence="16">
    <location>
        <begin position="259"/>
        <end position="340"/>
    </location>
</feature>
<keyword evidence="11 12" id="KW-0804">Transcription</keyword>
<evidence type="ECO:0000256" key="8">
    <source>
        <dbReference type="ARBA" id="ARBA00022833"/>
    </source>
</evidence>
<evidence type="ECO:0000256" key="10">
    <source>
        <dbReference type="ARBA" id="ARBA00023125"/>
    </source>
</evidence>
<evidence type="ECO:0000256" key="15">
    <source>
        <dbReference type="SAM" id="MobiDB-lite"/>
    </source>
</evidence>
<evidence type="ECO:0000259" key="16">
    <source>
        <dbReference type="PROSITE" id="PS50880"/>
    </source>
</evidence>
<evidence type="ECO:0000256" key="3">
    <source>
        <dbReference type="ARBA" id="ARBA00022679"/>
    </source>
</evidence>
<dbReference type="Gene3D" id="3.90.980.10">
    <property type="entry name" value="DNA primase, catalytic core, N-terminal domain"/>
    <property type="match status" value="1"/>
</dbReference>
<dbReference type="Proteomes" id="UP000470771">
    <property type="component" value="Unassembled WGS sequence"/>
</dbReference>
<evidence type="ECO:0000256" key="5">
    <source>
        <dbReference type="ARBA" id="ARBA00022705"/>
    </source>
</evidence>
<evidence type="ECO:0000256" key="9">
    <source>
        <dbReference type="ARBA" id="ARBA00022842"/>
    </source>
</evidence>
<dbReference type="GO" id="GO:0000428">
    <property type="term" value="C:DNA-directed RNA polymerase complex"/>
    <property type="evidence" value="ECO:0007669"/>
    <property type="project" value="UniProtKB-KW"/>
</dbReference>
<dbReference type="Pfam" id="PF01807">
    <property type="entry name" value="Zn_ribbon_DnaG"/>
    <property type="match status" value="1"/>
</dbReference>
<keyword evidence="7 12" id="KW-0863">Zinc-finger</keyword>
<dbReference type="PIRSF" id="PIRSF002811">
    <property type="entry name" value="DnaG"/>
    <property type="match status" value="1"/>
</dbReference>
<dbReference type="HAMAP" id="MF_00974">
    <property type="entry name" value="DNA_primase_DnaG"/>
    <property type="match status" value="1"/>
</dbReference>
<proteinExistence type="inferred from homology"/>
<keyword evidence="6 12" id="KW-0479">Metal-binding</keyword>
<evidence type="ECO:0000256" key="7">
    <source>
        <dbReference type="ARBA" id="ARBA00022771"/>
    </source>
</evidence>
<evidence type="ECO:0000256" key="2">
    <source>
        <dbReference type="ARBA" id="ARBA00022515"/>
    </source>
</evidence>
<comment type="subunit">
    <text evidence="12">Monomer. Interacts with DnaB.</text>
</comment>
<evidence type="ECO:0000256" key="6">
    <source>
        <dbReference type="ARBA" id="ARBA00022723"/>
    </source>
</evidence>
<keyword evidence="9" id="KW-0460">Magnesium</keyword>
<evidence type="ECO:0000256" key="4">
    <source>
        <dbReference type="ARBA" id="ARBA00022695"/>
    </source>
</evidence>
<dbReference type="Pfam" id="PF10410">
    <property type="entry name" value="DnaB_bind"/>
    <property type="match status" value="1"/>
</dbReference>
<keyword evidence="18" id="KW-1185">Reference proteome</keyword>
<protein>
    <recommendedName>
        <fullName evidence="12 13">DNA primase</fullName>
        <ecNumber evidence="12">2.7.7.101</ecNumber>
    </recommendedName>
</protein>
<dbReference type="Gene3D" id="3.90.580.10">
    <property type="entry name" value="Zinc finger, CHC2-type domain"/>
    <property type="match status" value="1"/>
</dbReference>
<dbReference type="InterPro" id="IPR019475">
    <property type="entry name" value="DNA_primase_DnaB-bd"/>
</dbReference>
<name>A0A6N9NFP2_9FLAO</name>
<evidence type="ECO:0000313" key="17">
    <source>
        <dbReference type="EMBL" id="NBG64592.1"/>
    </source>
</evidence>
<dbReference type="InterPro" id="IPR002694">
    <property type="entry name" value="Znf_CHC2"/>
</dbReference>
<keyword evidence="3 12" id="KW-0808">Transferase</keyword>
<evidence type="ECO:0000313" key="18">
    <source>
        <dbReference type="Proteomes" id="UP000470771"/>
    </source>
</evidence>
<comment type="cofactor">
    <cofactor evidence="12 13 14">
        <name>Zn(2+)</name>
        <dbReference type="ChEBI" id="CHEBI:29105"/>
    </cofactor>
    <text evidence="12 13 14">Binds 1 zinc ion per monomer.</text>
</comment>
<dbReference type="FunFam" id="3.90.580.10:FF:000001">
    <property type="entry name" value="DNA primase"/>
    <property type="match status" value="1"/>
</dbReference>
<comment type="similarity">
    <text evidence="12 13">Belongs to the DnaG primase family.</text>
</comment>
<dbReference type="GO" id="GO:0003677">
    <property type="term" value="F:DNA binding"/>
    <property type="evidence" value="ECO:0007669"/>
    <property type="project" value="UniProtKB-KW"/>
</dbReference>
<sequence>MIPQDKVAEIIETARVEEVIEDHVTLKRRGANLLGNCPFHNEKTPSFTVSPAKGIYKCFGCGKAGNVVNFLMDHEQLSYPEALRSLAKRYNIEIEEEELTVDQRQELNAKESLYIVSQFAADFFQEQLTQTQKGRAIGLSYFKERGFSEETIKKFQLGYSPDEWTALTDAAIEKGYQLDFLEKTGLTIVKEEKKFDRFKGRVMFPIQNISGRVLGFGGRILTSDKKAAKYLNSPESDIYHKSKVLYGIFHAKKSIVAKDTCYLVEGYTDVISLHQSGVENVVASSGTSLTIEQIRLIKRYTPNITILFDGDAAGLKASFRGIDMILEAGLNVKVVLFPDGEDPDSYARSHTQAEILSFLDSESKDFIKFKTDVLLKEAGKDPIKKAGLIKDIVESIALIPDPIIRSVYIQECSSMMGMEEEMLLTELNKSRKQKISKKLAAPNESTPQINVPEYLPQEGGKSTTKKINYQEQDIIRLMIQYGLNEIELEVDKDEKGNPIKEPFKLVEVILSDLMQDDIAFDDPTFALIYKEFTDAYEKEILLEEKHFIHHIDDTIRQVSIDLISQPYELSAQWEEKHQILTQRETDDLFKTIQSGLNYFKFKKLNNLKNEKRKLLTDATESEQYTDILLDIIKIDTSRKNLAKILGIVISD</sequence>
<dbReference type="PANTHER" id="PTHR30313:SF2">
    <property type="entry name" value="DNA PRIMASE"/>
    <property type="match status" value="1"/>
</dbReference>
<organism evidence="17 18">
    <name type="scientific">Acidiluteibacter ferrifornacis</name>
    <dbReference type="NCBI Taxonomy" id="2692424"/>
    <lineage>
        <taxon>Bacteria</taxon>
        <taxon>Pseudomonadati</taxon>
        <taxon>Bacteroidota</taxon>
        <taxon>Flavobacteriia</taxon>
        <taxon>Flavobacteriales</taxon>
        <taxon>Cryomorphaceae</taxon>
        <taxon>Acidiluteibacter</taxon>
    </lineage>
</organism>
<keyword evidence="8 12" id="KW-0862">Zinc</keyword>
<dbReference type="GO" id="GO:0008270">
    <property type="term" value="F:zinc ion binding"/>
    <property type="evidence" value="ECO:0007669"/>
    <property type="project" value="UniProtKB-UniRule"/>
</dbReference>
<dbReference type="InterPro" id="IPR013264">
    <property type="entry name" value="DNAG_N"/>
</dbReference>
<keyword evidence="4 12" id="KW-0548">Nucleotidyltransferase</keyword>
<dbReference type="NCBIfam" id="TIGR01391">
    <property type="entry name" value="dnaG"/>
    <property type="match status" value="1"/>
</dbReference>
<dbReference type="GO" id="GO:0003899">
    <property type="term" value="F:DNA-directed RNA polymerase activity"/>
    <property type="evidence" value="ECO:0007669"/>
    <property type="project" value="UniProtKB-UniRule"/>
</dbReference>
<evidence type="ECO:0000256" key="11">
    <source>
        <dbReference type="ARBA" id="ARBA00023163"/>
    </source>
</evidence>
<dbReference type="GO" id="GO:0005737">
    <property type="term" value="C:cytoplasm"/>
    <property type="evidence" value="ECO:0007669"/>
    <property type="project" value="TreeGrafter"/>
</dbReference>
<dbReference type="CDD" id="cd03364">
    <property type="entry name" value="TOPRIM_DnaG_primases"/>
    <property type="match status" value="1"/>
</dbReference>
<feature type="zinc finger region" description="CHC2-type" evidence="12 14">
    <location>
        <begin position="37"/>
        <end position="61"/>
    </location>
</feature>
<comment type="domain">
    <text evidence="12">Contains an N-terminal zinc-binding domain, a central core domain that contains the primase activity, and a C-terminal DnaB-binding domain.</text>
</comment>
<dbReference type="Pfam" id="PF08275">
    <property type="entry name" value="DNAG_N"/>
    <property type="match status" value="1"/>
</dbReference>
<keyword evidence="2 12" id="KW-0639">Primosome</keyword>
<keyword evidence="5 12" id="KW-0235">DNA replication</keyword>
<dbReference type="InterPro" id="IPR006295">
    <property type="entry name" value="DNA_primase_DnaG"/>
</dbReference>
<dbReference type="EC" id="2.7.7.101" evidence="12"/>
<dbReference type="Gene3D" id="3.40.1360.10">
    <property type="match status" value="1"/>
</dbReference>
<feature type="region of interest" description="Disordered" evidence="15">
    <location>
        <begin position="438"/>
        <end position="462"/>
    </location>
</feature>
<dbReference type="InterPro" id="IPR050219">
    <property type="entry name" value="DnaG_primase"/>
</dbReference>
<dbReference type="InterPro" id="IPR030846">
    <property type="entry name" value="DnaG_bac"/>
</dbReference>
<dbReference type="SUPFAM" id="SSF57783">
    <property type="entry name" value="Zinc beta-ribbon"/>
    <property type="match status" value="1"/>
</dbReference>
<comment type="caution">
    <text evidence="17">The sequence shown here is derived from an EMBL/GenBank/DDBJ whole genome shotgun (WGS) entry which is preliminary data.</text>
</comment>
<dbReference type="SUPFAM" id="SSF56731">
    <property type="entry name" value="DNA primase core"/>
    <property type="match status" value="1"/>
</dbReference>
<dbReference type="InterPro" id="IPR034151">
    <property type="entry name" value="TOPRIM_DnaG_bac"/>
</dbReference>
<evidence type="ECO:0000256" key="13">
    <source>
        <dbReference type="PIRNR" id="PIRNR002811"/>
    </source>
</evidence>
<evidence type="ECO:0000256" key="1">
    <source>
        <dbReference type="ARBA" id="ARBA00022478"/>
    </source>
</evidence>
<dbReference type="InterPro" id="IPR037068">
    <property type="entry name" value="DNA_primase_core_N_sf"/>
</dbReference>
<dbReference type="EMBL" id="WWNE01000003">
    <property type="protein sequence ID" value="NBG64592.1"/>
    <property type="molecule type" value="Genomic_DNA"/>
</dbReference>
<keyword evidence="10 12" id="KW-0238">DNA-binding</keyword>
<dbReference type="InterPro" id="IPR036977">
    <property type="entry name" value="DNA_primase_Znf_CHC2"/>
</dbReference>
<evidence type="ECO:0000256" key="12">
    <source>
        <dbReference type="HAMAP-Rule" id="MF_00974"/>
    </source>
</evidence>
<dbReference type="InterPro" id="IPR006171">
    <property type="entry name" value="TOPRIM_dom"/>
</dbReference>
<dbReference type="Pfam" id="PF13155">
    <property type="entry name" value="Toprim_2"/>
    <property type="match status" value="1"/>
</dbReference>
<gene>
    <name evidence="12" type="primary">dnaG</name>
    <name evidence="17" type="ORF">GQN54_00590</name>
</gene>
<dbReference type="GO" id="GO:1990077">
    <property type="term" value="C:primosome complex"/>
    <property type="evidence" value="ECO:0007669"/>
    <property type="project" value="UniProtKB-KW"/>
</dbReference>
<dbReference type="PANTHER" id="PTHR30313">
    <property type="entry name" value="DNA PRIMASE"/>
    <property type="match status" value="1"/>
</dbReference>
<accession>A0A6N9NFP2</accession>